<sequence>MMKLFTFVKSFYFCSFLVLYHPFAVTATIKPLYKNYSFPAVIAFGDSIVDTGNNNYIATIVKSNFKPYGKDFIGGKPTGRFCNGRIPSDYFLEYVGIKEAMPAYLDPNLSTEDLLTGVCFASSGAGYDPLTIELASVLSAEDQLDMFKEYIGKLKVAVGENRTAEIIANSIIIISMGTNDIAGTYYLSPFRKHQYDIEKYTTMIISSNSKFVEDLYELGARRIGVFSLSPVGCVPLQRTIKGGIGRDCVENINDGALIFNSKLATSLIDLSKKLPDSRVVYLENFSLLYDIIINHNKYGFENGDGSCCGIANIELGPLCSSFTLRVCPDTTKYVFWDSYHPTEKAYKILVTEILNKKIDEFV</sequence>
<keyword evidence="2" id="KW-1185">Reference proteome</keyword>
<evidence type="ECO:0000313" key="1">
    <source>
        <dbReference type="EMBL" id="CAJ2635817.1"/>
    </source>
</evidence>
<comment type="caution">
    <text evidence="1">The sequence shown here is derived from an EMBL/GenBank/DDBJ whole genome shotgun (WGS) entry which is preliminary data.</text>
</comment>
<accession>A0ACB0IVS7</accession>
<organism evidence="1 2">
    <name type="scientific">Trifolium pratense</name>
    <name type="common">Red clover</name>
    <dbReference type="NCBI Taxonomy" id="57577"/>
    <lineage>
        <taxon>Eukaryota</taxon>
        <taxon>Viridiplantae</taxon>
        <taxon>Streptophyta</taxon>
        <taxon>Embryophyta</taxon>
        <taxon>Tracheophyta</taxon>
        <taxon>Spermatophyta</taxon>
        <taxon>Magnoliopsida</taxon>
        <taxon>eudicotyledons</taxon>
        <taxon>Gunneridae</taxon>
        <taxon>Pentapetalae</taxon>
        <taxon>rosids</taxon>
        <taxon>fabids</taxon>
        <taxon>Fabales</taxon>
        <taxon>Fabaceae</taxon>
        <taxon>Papilionoideae</taxon>
        <taxon>50 kb inversion clade</taxon>
        <taxon>NPAAA clade</taxon>
        <taxon>Hologalegina</taxon>
        <taxon>IRL clade</taxon>
        <taxon>Trifolieae</taxon>
        <taxon>Trifolium</taxon>
    </lineage>
</organism>
<evidence type="ECO:0000313" key="2">
    <source>
        <dbReference type="Proteomes" id="UP001177021"/>
    </source>
</evidence>
<dbReference type="EMBL" id="CASHSV030000002">
    <property type="protein sequence ID" value="CAJ2635817.1"/>
    <property type="molecule type" value="Genomic_DNA"/>
</dbReference>
<gene>
    <name evidence="1" type="ORF">MILVUS5_LOCUS6423</name>
</gene>
<protein>
    <submittedName>
        <fullName evidence="1">Uncharacterized protein</fullName>
    </submittedName>
</protein>
<proteinExistence type="predicted"/>
<dbReference type="Proteomes" id="UP001177021">
    <property type="component" value="Unassembled WGS sequence"/>
</dbReference>
<name>A0ACB0IVS7_TRIPR</name>
<reference evidence="1" key="1">
    <citation type="submission" date="2023-10" db="EMBL/GenBank/DDBJ databases">
        <authorList>
            <person name="Rodriguez Cubillos JULIANA M."/>
            <person name="De Vega J."/>
        </authorList>
    </citation>
    <scope>NUCLEOTIDE SEQUENCE</scope>
</reference>